<evidence type="ECO:0000259" key="1">
    <source>
        <dbReference type="Pfam" id="PF21648"/>
    </source>
</evidence>
<evidence type="ECO:0000313" key="2">
    <source>
        <dbReference type="EMBL" id="AKJ39876.1"/>
    </source>
</evidence>
<accession>A0A0G3CD03</accession>
<gene>
    <name evidence="2" type="ORF">MCM1_2880</name>
</gene>
<dbReference type="Pfam" id="PF21648">
    <property type="entry name" value="M1E1E6-like"/>
    <property type="match status" value="1"/>
</dbReference>
<dbReference type="PATRIC" id="fig|796385.3.peg.3536"/>
<reference evidence="2 3" key="2">
    <citation type="journal article" date="2015" name="Stand. Genomic Sci.">
        <title>The complete genome sequence of the rumen methanogen Methanosarcina barkeri CM1.</title>
        <authorList>
            <person name="Lambie S.C."/>
            <person name="Kelly W.J."/>
            <person name="Leahy S.C."/>
            <person name="Li D."/>
            <person name="Reilly K."/>
            <person name="McAllister T.A."/>
            <person name="Valle E.R."/>
            <person name="Attwood G.T."/>
            <person name="Altermann E."/>
        </authorList>
    </citation>
    <scope>NUCLEOTIDE SEQUENCE [LARGE SCALE GENOMIC DNA]</scope>
    <source>
        <strain evidence="2 3">CM1</strain>
    </source>
</reference>
<dbReference type="EMBL" id="CP008746">
    <property type="protein sequence ID" value="AKJ39876.1"/>
    <property type="molecule type" value="Genomic_DNA"/>
</dbReference>
<reference evidence="3" key="1">
    <citation type="submission" date="2014-06" db="EMBL/GenBank/DDBJ databases">
        <title>The complete genome sequence of Methanosarcina barkeri CM1.</title>
        <authorList>
            <consortium name="Pastoral Greenhouse Gas Research Consortium"/>
            <person name="Lambie S.C."/>
            <person name="Leahy S.C."/>
            <person name="Kelly W.J."/>
            <person name="Li D."/>
            <person name="Reilly K."/>
            <person name="Attwood G.T."/>
            <person name="Altermann E."/>
        </authorList>
    </citation>
    <scope>NUCLEOTIDE SEQUENCE [LARGE SCALE GENOMIC DNA]</scope>
    <source>
        <strain evidence="3">CM1</strain>
    </source>
</reference>
<dbReference type="InterPro" id="IPR048473">
    <property type="entry name" value="M1E1E6-like"/>
</dbReference>
<organism evidence="2 3">
    <name type="scientific">Methanosarcina barkeri CM1</name>
    <dbReference type="NCBI Taxonomy" id="796385"/>
    <lineage>
        <taxon>Archaea</taxon>
        <taxon>Methanobacteriati</taxon>
        <taxon>Methanobacteriota</taxon>
        <taxon>Stenosarchaea group</taxon>
        <taxon>Methanomicrobia</taxon>
        <taxon>Methanosarcinales</taxon>
        <taxon>Methanosarcinaceae</taxon>
        <taxon>Methanosarcina</taxon>
    </lineage>
</organism>
<dbReference type="Proteomes" id="UP000035331">
    <property type="component" value="Chromosome"/>
</dbReference>
<proteinExistence type="predicted"/>
<dbReference type="Gene3D" id="3.30.2210.10">
    <property type="entry name" value="Integron cassette protein superfamily"/>
    <property type="match status" value="1"/>
</dbReference>
<dbReference type="InterPro" id="IPR048474">
    <property type="entry name" value="M1E1E6-like_sf"/>
</dbReference>
<sequence>MSIKLNNKESELRDEIIERMNKIKTSLTKYGMDNETEVLINEMGNYAHQLHMLLKERDCEPQHHKYMVENRGLQPCDPQFYNHIHPVEDLLAYLEDPHANDDPIDQTIGEGFEFRIYSRRWGHKDTYKIKRTENGWIVDFPLIGGPCDKGGRPFLFENFHHDSIQYPNALDSWMKWLWEQAASKGLSKEQVQTALQELADWVNNTEKNTPSHGVWESYC</sequence>
<protein>
    <recommendedName>
        <fullName evidence="1">Integron cassette protein domain-containing protein</fullName>
    </recommendedName>
</protein>
<evidence type="ECO:0000313" key="3">
    <source>
        <dbReference type="Proteomes" id="UP000035331"/>
    </source>
</evidence>
<name>A0A0G3CD03_METBA</name>
<feature type="domain" description="Integron cassette protein" evidence="1">
    <location>
        <begin position="112"/>
        <end position="204"/>
    </location>
</feature>
<dbReference type="AlphaFoldDB" id="A0A0G3CD03"/>